<sequence length="439" mass="49777">MSKSAPAPELGPCPPRFTDLKKEIAESYPDFQERATKAWNELLGELKTTTDSISQQGSEAVPQVEFTDLQSLSQDQIDAIKRKGCVVIRNVVDDAEAKLWKDDLQEYVTTNSEVYGFPENDKQFFHAYWTKSQVRARAHPNVLAVSTWLNNMYHIKTGVKADEVDLSKPLSYADRFRIRHPGNQWNAHPPHVDGGAIERWEDKTFRTCFADILSGNWRQHDPYDLEGRINARSSMYGRENQSSIFRTYQGWLALSETAPHEGTLKVFPDVLLSNTYTILRPFFRPKVESDNEEELLEPSNWEYDISSPDFPGIYSIGRGFAGPRPNTKTHPHMRLDETMVSVPKVYPGDMVFWHCDLVHAVEVEHVGNGDSCVMYIPAVPYTAQNAAYIQRQKESFLQGIPPPDFPVFKSESGFKGIGTPDDIKEPVAKNAMGFQIEVA</sequence>
<keyword evidence="2" id="KW-1185">Reference proteome</keyword>
<name>A0AAW0GEQ5_9APHY</name>
<evidence type="ECO:0000313" key="1">
    <source>
        <dbReference type="EMBL" id="KAK7690982.1"/>
    </source>
</evidence>
<dbReference type="AlphaFoldDB" id="A0AAW0GEQ5"/>
<organism evidence="1 2">
    <name type="scientific">Cerrena zonata</name>
    <dbReference type="NCBI Taxonomy" id="2478898"/>
    <lineage>
        <taxon>Eukaryota</taxon>
        <taxon>Fungi</taxon>
        <taxon>Dikarya</taxon>
        <taxon>Basidiomycota</taxon>
        <taxon>Agaricomycotina</taxon>
        <taxon>Agaricomycetes</taxon>
        <taxon>Polyporales</taxon>
        <taxon>Cerrenaceae</taxon>
        <taxon>Cerrena</taxon>
    </lineage>
</organism>
<gene>
    <name evidence="1" type="ORF">QCA50_006085</name>
</gene>
<dbReference type="InterPro" id="IPR010856">
    <property type="entry name" value="Gig2-like"/>
</dbReference>
<evidence type="ECO:0008006" key="3">
    <source>
        <dbReference type="Google" id="ProtNLM"/>
    </source>
</evidence>
<evidence type="ECO:0000313" key="2">
    <source>
        <dbReference type="Proteomes" id="UP001385951"/>
    </source>
</evidence>
<protein>
    <recommendedName>
        <fullName evidence="3">DUF1479-domain-containing protein</fullName>
    </recommendedName>
</protein>
<accession>A0AAW0GEQ5</accession>
<dbReference type="InterPro" id="IPR027443">
    <property type="entry name" value="IPNS-like_sf"/>
</dbReference>
<reference evidence="1 2" key="1">
    <citation type="submission" date="2022-09" db="EMBL/GenBank/DDBJ databases">
        <authorList>
            <person name="Palmer J.M."/>
        </authorList>
    </citation>
    <scope>NUCLEOTIDE SEQUENCE [LARGE SCALE GENOMIC DNA]</scope>
    <source>
        <strain evidence="1 2">DSM 7382</strain>
    </source>
</reference>
<dbReference type="Pfam" id="PF07350">
    <property type="entry name" value="Gig2-like"/>
    <property type="match status" value="1"/>
</dbReference>
<dbReference type="EMBL" id="JASBNA010000006">
    <property type="protein sequence ID" value="KAK7690982.1"/>
    <property type="molecule type" value="Genomic_DNA"/>
</dbReference>
<dbReference type="Gene3D" id="2.60.120.330">
    <property type="entry name" value="B-lactam Antibiotic, Isopenicillin N Synthase, Chain"/>
    <property type="match status" value="1"/>
</dbReference>
<dbReference type="PANTHER" id="PTHR30613:SF1">
    <property type="entry name" value="DUF1479 DOMAIN PROTEIN (AFU_ORTHOLOGUE AFUA_5G09280)"/>
    <property type="match status" value="1"/>
</dbReference>
<comment type="caution">
    <text evidence="1">The sequence shown here is derived from an EMBL/GenBank/DDBJ whole genome shotgun (WGS) entry which is preliminary data.</text>
</comment>
<proteinExistence type="predicted"/>
<dbReference type="Proteomes" id="UP001385951">
    <property type="component" value="Unassembled WGS sequence"/>
</dbReference>
<dbReference type="PANTHER" id="PTHR30613">
    <property type="entry name" value="UNCHARACTERIZED PROTEIN YBIU-RELATED"/>
    <property type="match status" value="1"/>
</dbReference>
<dbReference type="SUPFAM" id="SSF51197">
    <property type="entry name" value="Clavaminate synthase-like"/>
    <property type="match status" value="1"/>
</dbReference>